<dbReference type="GO" id="GO:0016020">
    <property type="term" value="C:membrane"/>
    <property type="evidence" value="ECO:0007669"/>
    <property type="project" value="UniProtKB-SubCell"/>
</dbReference>
<name>A0A506PN52_9FLAO</name>
<feature type="transmembrane region" description="Helical" evidence="5">
    <location>
        <begin position="418"/>
        <end position="435"/>
    </location>
</feature>
<evidence type="ECO:0000259" key="6">
    <source>
        <dbReference type="Pfam" id="PF04932"/>
    </source>
</evidence>
<evidence type="ECO:0000313" key="7">
    <source>
        <dbReference type="EMBL" id="TPV34958.1"/>
    </source>
</evidence>
<feature type="domain" description="O-antigen ligase-related" evidence="6">
    <location>
        <begin position="231"/>
        <end position="397"/>
    </location>
</feature>
<comment type="caution">
    <text evidence="7">The sequence shown here is derived from an EMBL/GenBank/DDBJ whole genome shotgun (WGS) entry which is preliminary data.</text>
</comment>
<feature type="transmembrane region" description="Helical" evidence="5">
    <location>
        <begin position="441"/>
        <end position="456"/>
    </location>
</feature>
<feature type="transmembrane region" description="Helical" evidence="5">
    <location>
        <begin position="148"/>
        <end position="176"/>
    </location>
</feature>
<feature type="transmembrane region" description="Helical" evidence="5">
    <location>
        <begin position="41"/>
        <end position="58"/>
    </location>
</feature>
<organism evidence="7 8">
    <name type="scientific">Paucihalobacter ruber</name>
    <dbReference type="NCBI Taxonomy" id="2567861"/>
    <lineage>
        <taxon>Bacteria</taxon>
        <taxon>Pseudomonadati</taxon>
        <taxon>Bacteroidota</taxon>
        <taxon>Flavobacteriia</taxon>
        <taxon>Flavobacteriales</taxon>
        <taxon>Flavobacteriaceae</taxon>
        <taxon>Paucihalobacter</taxon>
    </lineage>
</organism>
<dbReference type="PANTHER" id="PTHR37422">
    <property type="entry name" value="TEICHURONIC ACID BIOSYNTHESIS PROTEIN TUAE"/>
    <property type="match status" value="1"/>
</dbReference>
<dbReference type="Pfam" id="PF04932">
    <property type="entry name" value="Wzy_C"/>
    <property type="match status" value="1"/>
</dbReference>
<dbReference type="InterPro" id="IPR051533">
    <property type="entry name" value="WaaL-like"/>
</dbReference>
<dbReference type="GO" id="GO:0016874">
    <property type="term" value="F:ligase activity"/>
    <property type="evidence" value="ECO:0007669"/>
    <property type="project" value="UniProtKB-KW"/>
</dbReference>
<dbReference type="PANTHER" id="PTHR37422:SF17">
    <property type="entry name" value="O-ANTIGEN LIGASE"/>
    <property type="match status" value="1"/>
</dbReference>
<feature type="transmembrane region" description="Helical" evidence="5">
    <location>
        <begin position="70"/>
        <end position="89"/>
    </location>
</feature>
<feature type="transmembrane region" description="Helical" evidence="5">
    <location>
        <begin position="247"/>
        <end position="264"/>
    </location>
</feature>
<accession>A0A506PN52</accession>
<sequence>MLKAVSNTIFKLILLSIFLIPLTISDKRLFLNLGEFRNETYIYPLLLGFICFGFYLLLKGVINLPLKSIFFQILILLSLWFLATFIISFPSIATNDFKGINGIARFLRQYFSAIFSIILTPVVLYNIFNNYETKTIFKKIEKVIEASLIVVFCFAMIEFASIVLNSNAAHGIIVWINRNFPLVFISEDIYLKRVSSISHEPPFLGMYLIFVTPWILKGLVTNSKKWKYTLFLIMILILALISKSRAAQLFCLIEILLFTVILVLSKKSFLQKFILTTMLFLLITPFLFLWKGDAIFKDIGDRIDSFKIVKNLEDNNSNKTRLGTIIAGLETFIEHPIAGVGYGQQGYYLIDKYPVWAVEGNWEIERYLNEDEPNYPPGFNFYVRLLSETGIVGFLLFSLFIFYLIFFCFKRYSFTKDIHYLLFFTIFVGFAINWMQIDTPRIYGFWITLAILWVYLKEEKKHNERINNSNTSL</sequence>
<dbReference type="Proteomes" id="UP000317332">
    <property type="component" value="Unassembled WGS sequence"/>
</dbReference>
<keyword evidence="7" id="KW-0436">Ligase</keyword>
<evidence type="ECO:0000256" key="4">
    <source>
        <dbReference type="ARBA" id="ARBA00023136"/>
    </source>
</evidence>
<dbReference type="AlphaFoldDB" id="A0A506PN52"/>
<evidence type="ECO:0000256" key="5">
    <source>
        <dbReference type="SAM" id="Phobius"/>
    </source>
</evidence>
<proteinExistence type="predicted"/>
<evidence type="ECO:0000256" key="2">
    <source>
        <dbReference type="ARBA" id="ARBA00022692"/>
    </source>
</evidence>
<gene>
    <name evidence="7" type="ORF">FJ651_05370</name>
</gene>
<evidence type="ECO:0000256" key="1">
    <source>
        <dbReference type="ARBA" id="ARBA00004141"/>
    </source>
</evidence>
<comment type="subcellular location">
    <subcellularLocation>
        <location evidence="1">Membrane</location>
        <topology evidence="1">Multi-pass membrane protein</topology>
    </subcellularLocation>
</comment>
<feature type="transmembrane region" description="Helical" evidence="5">
    <location>
        <begin position="109"/>
        <end position="128"/>
    </location>
</feature>
<feature type="transmembrane region" description="Helical" evidence="5">
    <location>
        <begin position="381"/>
        <end position="406"/>
    </location>
</feature>
<protein>
    <submittedName>
        <fullName evidence="7">O-antigen ligase family protein</fullName>
    </submittedName>
</protein>
<evidence type="ECO:0000313" key="8">
    <source>
        <dbReference type="Proteomes" id="UP000317332"/>
    </source>
</evidence>
<feature type="transmembrane region" description="Helical" evidence="5">
    <location>
        <begin position="273"/>
        <end position="290"/>
    </location>
</feature>
<dbReference type="RefSeq" id="WP_140989434.1">
    <property type="nucleotide sequence ID" value="NZ_VHIQ01000002.1"/>
</dbReference>
<evidence type="ECO:0000256" key="3">
    <source>
        <dbReference type="ARBA" id="ARBA00022989"/>
    </source>
</evidence>
<dbReference type="EMBL" id="VHIQ01000002">
    <property type="protein sequence ID" value="TPV34958.1"/>
    <property type="molecule type" value="Genomic_DNA"/>
</dbReference>
<keyword evidence="4 5" id="KW-0472">Membrane</keyword>
<keyword evidence="2 5" id="KW-0812">Transmembrane</keyword>
<feature type="transmembrane region" description="Helical" evidence="5">
    <location>
        <begin position="226"/>
        <end position="241"/>
    </location>
</feature>
<dbReference type="InterPro" id="IPR007016">
    <property type="entry name" value="O-antigen_ligase-rel_domated"/>
</dbReference>
<dbReference type="OrthoDB" id="1421645at2"/>
<reference evidence="7 8" key="1">
    <citation type="submission" date="2019-06" db="EMBL/GenBank/DDBJ databases">
        <title>Flavobacteriaceae Paucihalobacterium erythroidium CWB-1, complete genome.</title>
        <authorList>
            <person name="Wu S."/>
        </authorList>
    </citation>
    <scope>NUCLEOTIDE SEQUENCE [LARGE SCALE GENOMIC DNA]</scope>
    <source>
        <strain evidence="7 8">CWB-1</strain>
    </source>
</reference>
<feature type="transmembrane region" description="Helical" evidence="5">
    <location>
        <begin position="202"/>
        <end position="219"/>
    </location>
</feature>
<keyword evidence="8" id="KW-1185">Reference proteome</keyword>
<keyword evidence="3 5" id="KW-1133">Transmembrane helix</keyword>